<reference evidence="2" key="1">
    <citation type="submission" date="2017-03" db="EMBL/GenBank/DDBJ databases">
        <authorList>
            <person name="Monnet C."/>
        </authorList>
    </citation>
    <scope>NUCLEOTIDE SEQUENCE [LARGE SCALE GENOMIC DNA]</scope>
    <source>
        <strain evidence="2">CNRZ 920</strain>
    </source>
</reference>
<evidence type="ECO:0000313" key="1">
    <source>
        <dbReference type="EMBL" id="SMY03600.1"/>
    </source>
</evidence>
<sequence length="143" mass="15835">MDEHRTQAEDSQNGRCSQHKPLRNWIPATGSGRCTCLWESAQIGVVDEPPTLRRQLGLVSSDTLTGADKHTVGRINATRPDSRHLRADNTLLKFSYLGFFRDSCCCLSSDLRGTSIQVSKIVYAPANFDNTAPTYVDHHVAFG</sequence>
<proteinExistence type="predicted"/>
<gene>
    <name evidence="1" type="ORF">BAUR920_03654</name>
</gene>
<protein>
    <submittedName>
        <fullName evidence="1">Uncharacterized protein</fullName>
    </submittedName>
</protein>
<evidence type="ECO:0000313" key="2">
    <source>
        <dbReference type="Proteomes" id="UP000234289"/>
    </source>
</evidence>
<dbReference type="AlphaFoldDB" id="A0A2H1KV63"/>
<organism evidence="1 2">
    <name type="scientific">Brevibacterium aurantiacum</name>
    <dbReference type="NCBI Taxonomy" id="273384"/>
    <lineage>
        <taxon>Bacteria</taxon>
        <taxon>Bacillati</taxon>
        <taxon>Actinomycetota</taxon>
        <taxon>Actinomycetes</taxon>
        <taxon>Micrococcales</taxon>
        <taxon>Brevibacteriaceae</taxon>
        <taxon>Brevibacterium</taxon>
    </lineage>
</organism>
<name>A0A2H1KV63_BREAU</name>
<dbReference type="Proteomes" id="UP000234289">
    <property type="component" value="Unassembled WGS sequence"/>
</dbReference>
<accession>A0A2H1KV63</accession>
<dbReference type="EMBL" id="FXZG01000065">
    <property type="protein sequence ID" value="SMY03600.1"/>
    <property type="molecule type" value="Genomic_DNA"/>
</dbReference>